<evidence type="ECO:0000313" key="1">
    <source>
        <dbReference type="EMBL" id="OGK49685.1"/>
    </source>
</evidence>
<dbReference type="EMBL" id="MGAQ01000028">
    <property type="protein sequence ID" value="OGK49685.1"/>
    <property type="molecule type" value="Genomic_DNA"/>
</dbReference>
<proteinExistence type="predicted"/>
<reference evidence="1 2" key="1">
    <citation type="journal article" date="2016" name="Nat. Commun.">
        <title>Thousands of microbial genomes shed light on interconnected biogeochemical processes in an aquifer system.</title>
        <authorList>
            <person name="Anantharaman K."/>
            <person name="Brown C.T."/>
            <person name="Hug L.A."/>
            <person name="Sharon I."/>
            <person name="Castelle C.J."/>
            <person name="Probst A.J."/>
            <person name="Thomas B.C."/>
            <person name="Singh A."/>
            <person name="Wilkins M.J."/>
            <person name="Karaoz U."/>
            <person name="Brodie E.L."/>
            <person name="Williams K.H."/>
            <person name="Hubbard S.S."/>
            <person name="Banfield J.F."/>
        </authorList>
    </citation>
    <scope>NUCLEOTIDE SEQUENCE [LARGE SCALE GENOMIC DNA]</scope>
</reference>
<name>A0A1F7J255_9BACT</name>
<dbReference type="Proteomes" id="UP000178558">
    <property type="component" value="Unassembled WGS sequence"/>
</dbReference>
<comment type="caution">
    <text evidence="1">The sequence shown here is derived from an EMBL/GenBank/DDBJ whole genome shotgun (WGS) entry which is preliminary data.</text>
</comment>
<organism evidence="1 2">
    <name type="scientific">Candidatus Roizmanbacteria bacterium RIFCSPLOWO2_01_FULL_40_42</name>
    <dbReference type="NCBI Taxonomy" id="1802066"/>
    <lineage>
        <taxon>Bacteria</taxon>
        <taxon>Candidatus Roizmaniibacteriota</taxon>
    </lineage>
</organism>
<accession>A0A1F7J255</accession>
<evidence type="ECO:0008006" key="3">
    <source>
        <dbReference type="Google" id="ProtNLM"/>
    </source>
</evidence>
<dbReference type="AlphaFoldDB" id="A0A1F7J255"/>
<gene>
    <name evidence="1" type="ORF">A3B50_03075</name>
</gene>
<evidence type="ECO:0000313" key="2">
    <source>
        <dbReference type="Proteomes" id="UP000178558"/>
    </source>
</evidence>
<sequence length="278" mass="32852">MKLSSRILINGKVKRFGDIYNLFSKTGYGMILSQRIRWSIYKPQEMSHTAWEQLIGPDANNLKHLLVSYRLTQLFLLKQKEYSKKEQELLLFTAIVHDWGEPVVGDTMRYVKTARDDKKELEVLVKIMKDVFYGKLNRRLEKAVLSILSNKTTKLGEAFRVIEVIGYFKTGFLAWQKAKKKTGRITRQLRWLTSNVLHADMDFLVEKASKYRFISDFLDENRPLITEAFESMPDLVFSMHPLKKQAFYYRKFQSTKKSWRDYNKRFYGTRTKTITGAR</sequence>
<dbReference type="SUPFAM" id="SSF109604">
    <property type="entry name" value="HD-domain/PDEase-like"/>
    <property type="match status" value="1"/>
</dbReference>
<dbReference type="Gene3D" id="1.10.3210.10">
    <property type="entry name" value="Hypothetical protein af1432"/>
    <property type="match status" value="1"/>
</dbReference>
<protein>
    <recommendedName>
        <fullName evidence="3">HD domain-containing protein</fullName>
    </recommendedName>
</protein>